<evidence type="ECO:0000313" key="4">
    <source>
        <dbReference type="Proteomes" id="UP000019140"/>
    </source>
</evidence>
<dbReference type="PANTHER" id="PTHR19328:SF75">
    <property type="entry name" value="ALDOSE SUGAR DEHYDROGENASE YLII"/>
    <property type="match status" value="1"/>
</dbReference>
<dbReference type="SUPFAM" id="SSF50952">
    <property type="entry name" value="Soluble quinoprotein glucose dehydrogenase"/>
    <property type="match status" value="1"/>
</dbReference>
<gene>
    <name evidence="3" type="ORF">ETSY2_07740</name>
</gene>
<name>W4MCF5_9BACT</name>
<dbReference type="PRINTS" id="PR00313">
    <property type="entry name" value="CABNDNGRPT"/>
</dbReference>
<dbReference type="Pfam" id="PF00353">
    <property type="entry name" value="HemolysinCabind"/>
    <property type="match status" value="3"/>
</dbReference>
<feature type="domain" description="Glucose/Sorbosone dehydrogenase" evidence="2">
    <location>
        <begin position="94"/>
        <end position="432"/>
    </location>
</feature>
<accession>W4MCF5</accession>
<evidence type="ECO:0000313" key="3">
    <source>
        <dbReference type="EMBL" id="ETX08039.1"/>
    </source>
</evidence>
<evidence type="ECO:0000256" key="1">
    <source>
        <dbReference type="SAM" id="MobiDB-lite"/>
    </source>
</evidence>
<keyword evidence="4" id="KW-1185">Reference proteome</keyword>
<dbReference type="InterPro" id="IPR011049">
    <property type="entry name" value="Serralysin-like_metalloprot_C"/>
</dbReference>
<dbReference type="InterPro" id="IPR018511">
    <property type="entry name" value="Hemolysin-typ_Ca-bd_CS"/>
</dbReference>
<dbReference type="EMBL" id="AZHX01000315">
    <property type="protein sequence ID" value="ETX08039.1"/>
    <property type="molecule type" value="Genomic_DNA"/>
</dbReference>
<dbReference type="PATRIC" id="fig|1429439.4.peg.1327"/>
<dbReference type="GO" id="GO:0005509">
    <property type="term" value="F:calcium ion binding"/>
    <property type="evidence" value="ECO:0007669"/>
    <property type="project" value="InterPro"/>
</dbReference>
<proteinExistence type="predicted"/>
<dbReference type="AlphaFoldDB" id="W4MCF5"/>
<reference evidence="3 4" key="1">
    <citation type="journal article" date="2014" name="Nature">
        <title>An environmental bacterial taxon with a large and distinct metabolic repertoire.</title>
        <authorList>
            <person name="Wilson M.C."/>
            <person name="Mori T."/>
            <person name="Ruckert C."/>
            <person name="Uria A.R."/>
            <person name="Helf M.J."/>
            <person name="Takada K."/>
            <person name="Gernert C."/>
            <person name="Steffens U.A."/>
            <person name="Heycke N."/>
            <person name="Schmitt S."/>
            <person name="Rinke C."/>
            <person name="Helfrich E.J."/>
            <person name="Brachmann A.O."/>
            <person name="Gurgui C."/>
            <person name="Wakimoto T."/>
            <person name="Kracht M."/>
            <person name="Crusemann M."/>
            <person name="Hentschel U."/>
            <person name="Abe I."/>
            <person name="Matsunaga S."/>
            <person name="Kalinowski J."/>
            <person name="Takeyama H."/>
            <person name="Piel J."/>
        </authorList>
    </citation>
    <scope>NUCLEOTIDE SEQUENCE [LARGE SCALE GENOMIC DNA]</scope>
    <source>
        <strain evidence="4">TSY2</strain>
    </source>
</reference>
<dbReference type="PANTHER" id="PTHR19328">
    <property type="entry name" value="HEDGEHOG-INTERACTING PROTEIN"/>
    <property type="match status" value="1"/>
</dbReference>
<dbReference type="Gene3D" id="2.150.10.10">
    <property type="entry name" value="Serralysin-like metalloprotease, C-terminal"/>
    <property type="match status" value="1"/>
</dbReference>
<dbReference type="InterPro" id="IPR011041">
    <property type="entry name" value="Quinoprot_gluc/sorb_DH_b-prop"/>
</dbReference>
<feature type="region of interest" description="Disordered" evidence="1">
    <location>
        <begin position="863"/>
        <end position="910"/>
    </location>
</feature>
<feature type="region of interest" description="Disordered" evidence="1">
    <location>
        <begin position="827"/>
        <end position="851"/>
    </location>
</feature>
<dbReference type="InterPro" id="IPR012938">
    <property type="entry name" value="Glc/Sorbosone_DH"/>
</dbReference>
<protein>
    <recommendedName>
        <fullName evidence="2">Glucose/Sorbosone dehydrogenase domain-containing protein</fullName>
    </recommendedName>
</protein>
<comment type="caution">
    <text evidence="3">The sequence shown here is derived from an EMBL/GenBank/DDBJ whole genome shotgun (WGS) entry which is preliminary data.</text>
</comment>
<dbReference type="Pfam" id="PF07995">
    <property type="entry name" value="GSDH"/>
    <property type="match status" value="1"/>
</dbReference>
<dbReference type="SUPFAM" id="SSF51120">
    <property type="entry name" value="beta-Roll"/>
    <property type="match status" value="1"/>
</dbReference>
<dbReference type="InterPro" id="IPR001343">
    <property type="entry name" value="Hemolysn_Ca-bd"/>
</dbReference>
<sequence length="910" mass="98906">MRRLGLQTGGQAGRTRLWGDRLGDGLIPMIVLVCALVFYSLHATEVEGDIPPTDQAFPSGLDARPVSATCVAPERPRQVISTRTVIAFPNLSFDEPSDLVQAPHDDTTWYIAERKGLIRRFANDEDANTSQIVLDIQDRIQFTGFNDTQRDSQQWGIMSFEFHPQFPTVPYVYVGYNAKETPESVTRAVVSRFETMDGGQTFDANSEAILLTQPYARPFHHLGNIEFGPDGYLYIGLGDGNIRRGGEGQDLNELLGAILRIDIDSAFPYAIPPDNPLVGTGLGREELYAWGFRNPWAFSFDRETGELWMGDVGGSQWEEVNLVHKGGNYGWNIVEGNQCKSAECDTTGLIPPTHTYDHSVGQAVIGGFVYRGSAIPGLVGTYIFGDVSTTTIWGLFFDSNGESRREEVAVARGLLPPHVFAQGNDGEIYFMRAREMQTPRKIISGDAPEPVDNPFPQRLSETGCVDPAAPGSPAAGTIPYRVNSPLWSDGAVKKRWMAIPEDTQIVAQGDGGFGFPVGTVLVKSFSFDDTPVETRLLVRHRDGGWAGYSYEWLDDGSDAVLLREGKTKELANGRTWTFPSRTQCMICHTRVAKFALGPELAQLNSAFEYPSTGRTANQLATLQHIGVLVDPRDRALNQLPALAAADERDRSVEDRARSYMHANCSGCHRPEGPTQSPMDLRFFVRTEDLNVCNVTPELGNLGIDHAALLVSGSLERSIVYQRMSRRDAYQMPPLGTSMADPDALQVFETWILNEQPCPVVEPVADEPPGPSGTPEEPAVPTCLGLVATLVGTPGDDEIEGTNGDDVIAALEGDDIVRGRGGNDIICGGPGDDDLRGGHGNDTISGGEGDDLITGKQDNDLLMGEQGDDTLLGNKGDDILEGNDGSDYCHGGPHVNGDESDLSCEVIRSTP</sequence>
<dbReference type="HOGENOM" id="CLU_014751_0_0_7"/>
<dbReference type="Proteomes" id="UP000019140">
    <property type="component" value="Unassembled WGS sequence"/>
</dbReference>
<dbReference type="InterPro" id="IPR011042">
    <property type="entry name" value="6-blade_b-propeller_TolB-like"/>
</dbReference>
<evidence type="ECO:0000259" key="2">
    <source>
        <dbReference type="Pfam" id="PF07995"/>
    </source>
</evidence>
<dbReference type="PROSITE" id="PS00330">
    <property type="entry name" value="HEMOLYSIN_CALCIUM"/>
    <property type="match status" value="2"/>
</dbReference>
<dbReference type="Gene3D" id="2.120.10.30">
    <property type="entry name" value="TolB, C-terminal domain"/>
    <property type="match status" value="1"/>
</dbReference>
<organism evidence="3 4">
    <name type="scientific">Candidatus Entotheonella gemina</name>
    <dbReference type="NCBI Taxonomy" id="1429439"/>
    <lineage>
        <taxon>Bacteria</taxon>
        <taxon>Pseudomonadati</taxon>
        <taxon>Nitrospinota/Tectimicrobiota group</taxon>
        <taxon>Candidatus Tectimicrobiota</taxon>
        <taxon>Candidatus Entotheonellia</taxon>
        <taxon>Candidatus Entotheonellales</taxon>
        <taxon>Candidatus Entotheonellaceae</taxon>
        <taxon>Candidatus Entotheonella</taxon>
    </lineage>
</organism>